<accession>A0ACB7YFJ0</accession>
<dbReference type="EMBL" id="CM037158">
    <property type="protein sequence ID" value="KAH7851550.1"/>
    <property type="molecule type" value="Genomic_DNA"/>
</dbReference>
<protein>
    <submittedName>
        <fullName evidence="1">Uncharacterized protein</fullName>
    </submittedName>
</protein>
<evidence type="ECO:0000313" key="2">
    <source>
        <dbReference type="Proteomes" id="UP000828048"/>
    </source>
</evidence>
<organism evidence="1 2">
    <name type="scientific">Vaccinium darrowii</name>
    <dbReference type="NCBI Taxonomy" id="229202"/>
    <lineage>
        <taxon>Eukaryota</taxon>
        <taxon>Viridiplantae</taxon>
        <taxon>Streptophyta</taxon>
        <taxon>Embryophyta</taxon>
        <taxon>Tracheophyta</taxon>
        <taxon>Spermatophyta</taxon>
        <taxon>Magnoliopsida</taxon>
        <taxon>eudicotyledons</taxon>
        <taxon>Gunneridae</taxon>
        <taxon>Pentapetalae</taxon>
        <taxon>asterids</taxon>
        <taxon>Ericales</taxon>
        <taxon>Ericaceae</taxon>
        <taxon>Vaccinioideae</taxon>
        <taxon>Vaccinieae</taxon>
        <taxon>Vaccinium</taxon>
    </lineage>
</organism>
<reference evidence="1 2" key="1">
    <citation type="journal article" date="2021" name="Hortic Res">
        <title>High-quality reference genome and annotation aids understanding of berry development for evergreen blueberry (Vaccinium darrowii).</title>
        <authorList>
            <person name="Yu J."/>
            <person name="Hulse-Kemp A.M."/>
            <person name="Babiker E."/>
            <person name="Staton M."/>
        </authorList>
    </citation>
    <scope>NUCLEOTIDE SEQUENCE [LARGE SCALE GENOMIC DNA]</scope>
    <source>
        <strain evidence="2">cv. NJ 8807/NJ 8810</strain>
        <tissue evidence="1">Young leaf</tissue>
    </source>
</reference>
<name>A0ACB7YFJ0_9ERIC</name>
<gene>
    <name evidence="1" type="ORF">Vadar_013235</name>
</gene>
<keyword evidence="2" id="KW-1185">Reference proteome</keyword>
<proteinExistence type="predicted"/>
<dbReference type="Proteomes" id="UP000828048">
    <property type="component" value="Chromosome 8"/>
</dbReference>
<sequence>MRRLNRNCNDPLKDLVVSLAPETRYGLNPMKLMGILGSSRKTSPRSLVLQDLLKRVLSTKNEYGDTWLAMRNKLLLIYGEALSSNCTNLVQMIQSIHDDFLAGEIEMFRAADNNQIPPPLEHLQSFMANLEPEMNPDERASSLRMATFSCMRDMFHYARVSGLHVLECVMDTALSAVKKEQLQEASIVLSLFPRLQPLVAAMGWDLLCGKTTVRRKLMQLLWTISQMRAEQISAAPTSSHQDYFLTDRPGRRQLIAVGTTLVPWVLLSHEKYASFAAENKKGFLPVTDKKDGYSFLYPFGWQEVVIEGQDKVFKDVIEPLENVSVTMLPTTKQDIRDLGSPQEVAETLIKKVLAPPSQKTKLVQATEHDADGKAYYTFEFIAQAPTYTRHTLGTICIGNGKFYTLTTGANERRWGKMKDKLQTVVDSFQIVNL</sequence>
<comment type="caution">
    <text evidence="1">The sequence shown here is derived from an EMBL/GenBank/DDBJ whole genome shotgun (WGS) entry which is preliminary data.</text>
</comment>
<evidence type="ECO:0000313" key="1">
    <source>
        <dbReference type="EMBL" id="KAH7851550.1"/>
    </source>
</evidence>